<dbReference type="Proteomes" id="UP000185151">
    <property type="component" value="Unassembled WGS sequence"/>
</dbReference>
<evidence type="ECO:0000256" key="1">
    <source>
        <dbReference type="SAM" id="Phobius"/>
    </source>
</evidence>
<keyword evidence="1" id="KW-1133">Transmembrane helix</keyword>
<protein>
    <submittedName>
        <fullName evidence="2">Uncharacterized protein</fullName>
    </submittedName>
</protein>
<name>A0A1N6FIL6_9BURK</name>
<organism evidence="2 3">
    <name type="scientific">Paraburkholderia phenazinium</name>
    <dbReference type="NCBI Taxonomy" id="60549"/>
    <lineage>
        <taxon>Bacteria</taxon>
        <taxon>Pseudomonadati</taxon>
        <taxon>Pseudomonadota</taxon>
        <taxon>Betaproteobacteria</taxon>
        <taxon>Burkholderiales</taxon>
        <taxon>Burkholderiaceae</taxon>
        <taxon>Paraburkholderia</taxon>
    </lineage>
</organism>
<dbReference type="OrthoDB" id="9097762at2"/>
<sequence>MTLSSEQASQALREVEAVSHRSGQLYQYQRFAPMLVLWGVIWLIGFAMTHFFPTLASRLWIALDVIGIAGCMYLGGKGKQEASNSIAWRWLGSIAAILVFYIVILNIFQPFSGQQSAALMALIVALFYVLGGIWIGVRLAITGIAMAALTVVGFYLFPAYFFLWMAVVGGGALMLAGLWLRTA</sequence>
<dbReference type="AlphaFoldDB" id="A0A1N6FIL6"/>
<keyword evidence="3" id="KW-1185">Reference proteome</keyword>
<dbReference type="EMBL" id="FSRU01000001">
    <property type="protein sequence ID" value="SIN95094.1"/>
    <property type="molecule type" value="Genomic_DNA"/>
</dbReference>
<feature type="transmembrane region" description="Helical" evidence="1">
    <location>
        <begin position="31"/>
        <end position="52"/>
    </location>
</feature>
<dbReference type="RefSeq" id="WP_074293837.1">
    <property type="nucleotide sequence ID" value="NZ_FSRU01000001.1"/>
</dbReference>
<keyword evidence="1" id="KW-0472">Membrane</keyword>
<accession>A0A1N6FIL6</accession>
<feature type="transmembrane region" description="Helical" evidence="1">
    <location>
        <begin position="58"/>
        <end position="75"/>
    </location>
</feature>
<proteinExistence type="predicted"/>
<feature type="transmembrane region" description="Helical" evidence="1">
    <location>
        <begin position="87"/>
        <end position="108"/>
    </location>
</feature>
<gene>
    <name evidence="2" type="ORF">SAMN05444165_0218</name>
</gene>
<feature type="transmembrane region" description="Helical" evidence="1">
    <location>
        <begin position="162"/>
        <end position="180"/>
    </location>
</feature>
<reference evidence="2 3" key="1">
    <citation type="submission" date="2016-11" db="EMBL/GenBank/DDBJ databases">
        <authorList>
            <person name="Jaros S."/>
            <person name="Januszkiewicz K."/>
            <person name="Wedrychowicz H."/>
        </authorList>
    </citation>
    <scope>NUCLEOTIDE SEQUENCE [LARGE SCALE GENOMIC DNA]</scope>
    <source>
        <strain evidence="2 3">GAS95</strain>
    </source>
</reference>
<keyword evidence="1" id="KW-0812">Transmembrane</keyword>
<evidence type="ECO:0000313" key="3">
    <source>
        <dbReference type="Proteomes" id="UP000185151"/>
    </source>
</evidence>
<evidence type="ECO:0000313" key="2">
    <source>
        <dbReference type="EMBL" id="SIN95094.1"/>
    </source>
</evidence>